<name>A0ABP7MQ91_9BACT</name>
<feature type="chain" id="PRO_5046498044" description="SH3 domain-containing protein" evidence="2">
    <location>
        <begin position="22"/>
        <end position="237"/>
    </location>
</feature>
<evidence type="ECO:0000313" key="4">
    <source>
        <dbReference type="Proteomes" id="UP001499909"/>
    </source>
</evidence>
<sequence>MLKKHLIFYFILLLTAQKATSQNVNPALQKADSLFAKGAYEASYPWYKQALRQQHQASARLLLRMAYVQEGLGHYPAALYYLSLAHARQPRLATWRKASELAQNHRLTGYTTSWRQSFTIAFWRYYYRGLQLLLAGAVGGGIFLLLRRRRPRHWWLTYGLCIGLTGAYLNLLLPDRVGLVVRPHVALMAGPSAGATWLTTSTAGDRLVVQGQQDIWYRVQWRGRDAYIRRNDLLLVQ</sequence>
<reference evidence="4" key="1">
    <citation type="journal article" date="2019" name="Int. J. Syst. Evol. Microbiol.">
        <title>The Global Catalogue of Microorganisms (GCM) 10K type strain sequencing project: providing services to taxonomists for standard genome sequencing and annotation.</title>
        <authorList>
            <consortium name="The Broad Institute Genomics Platform"/>
            <consortium name="The Broad Institute Genome Sequencing Center for Infectious Disease"/>
            <person name="Wu L."/>
            <person name="Ma J."/>
        </authorList>
    </citation>
    <scope>NUCLEOTIDE SEQUENCE [LARGE SCALE GENOMIC DNA]</scope>
    <source>
        <strain evidence="4">JCM 17214</strain>
    </source>
</reference>
<evidence type="ECO:0000256" key="1">
    <source>
        <dbReference type="SAM" id="Phobius"/>
    </source>
</evidence>
<dbReference type="Gene3D" id="2.30.30.40">
    <property type="entry name" value="SH3 Domains"/>
    <property type="match status" value="1"/>
</dbReference>
<keyword evidence="1" id="KW-0472">Membrane</keyword>
<protein>
    <recommendedName>
        <fullName evidence="5">SH3 domain-containing protein</fullName>
    </recommendedName>
</protein>
<organism evidence="3 4">
    <name type="scientific">Hymenobacter algoricola</name>
    <dbReference type="NCBI Taxonomy" id="486267"/>
    <lineage>
        <taxon>Bacteria</taxon>
        <taxon>Pseudomonadati</taxon>
        <taxon>Bacteroidota</taxon>
        <taxon>Cytophagia</taxon>
        <taxon>Cytophagales</taxon>
        <taxon>Hymenobacteraceae</taxon>
        <taxon>Hymenobacter</taxon>
    </lineage>
</organism>
<proteinExistence type="predicted"/>
<feature type="transmembrane region" description="Helical" evidence="1">
    <location>
        <begin position="125"/>
        <end position="146"/>
    </location>
</feature>
<keyword evidence="4" id="KW-1185">Reference proteome</keyword>
<keyword evidence="1" id="KW-1133">Transmembrane helix</keyword>
<dbReference type="Gene3D" id="1.25.40.10">
    <property type="entry name" value="Tetratricopeptide repeat domain"/>
    <property type="match status" value="1"/>
</dbReference>
<dbReference type="Proteomes" id="UP001499909">
    <property type="component" value="Unassembled WGS sequence"/>
</dbReference>
<keyword evidence="2" id="KW-0732">Signal</keyword>
<evidence type="ECO:0008006" key="5">
    <source>
        <dbReference type="Google" id="ProtNLM"/>
    </source>
</evidence>
<dbReference type="InterPro" id="IPR011990">
    <property type="entry name" value="TPR-like_helical_dom_sf"/>
</dbReference>
<dbReference type="EMBL" id="BAABDH010000016">
    <property type="protein sequence ID" value="GAA3925646.1"/>
    <property type="molecule type" value="Genomic_DNA"/>
</dbReference>
<gene>
    <name evidence="3" type="ORF">GCM10022406_09510</name>
</gene>
<feature type="signal peptide" evidence="2">
    <location>
        <begin position="1"/>
        <end position="21"/>
    </location>
</feature>
<evidence type="ECO:0000313" key="3">
    <source>
        <dbReference type="EMBL" id="GAA3925646.1"/>
    </source>
</evidence>
<keyword evidence="1" id="KW-0812">Transmembrane</keyword>
<feature type="transmembrane region" description="Helical" evidence="1">
    <location>
        <begin position="153"/>
        <end position="173"/>
    </location>
</feature>
<accession>A0ABP7MQ91</accession>
<dbReference type="SUPFAM" id="SSF48452">
    <property type="entry name" value="TPR-like"/>
    <property type="match status" value="1"/>
</dbReference>
<comment type="caution">
    <text evidence="3">The sequence shown here is derived from an EMBL/GenBank/DDBJ whole genome shotgun (WGS) entry which is preliminary data.</text>
</comment>
<evidence type="ECO:0000256" key="2">
    <source>
        <dbReference type="SAM" id="SignalP"/>
    </source>
</evidence>